<keyword evidence="1" id="KW-1133">Transmembrane helix</keyword>
<gene>
    <name evidence="2" type="ORF">PG915_16140</name>
</gene>
<name>A0AAU8BRP2_9VIBR</name>
<feature type="transmembrane region" description="Helical" evidence="1">
    <location>
        <begin position="89"/>
        <end position="108"/>
    </location>
</feature>
<proteinExistence type="predicted"/>
<organism evidence="2">
    <name type="scientific">Vibrio chaetopteri</name>
    <dbReference type="NCBI Taxonomy" id="3016528"/>
    <lineage>
        <taxon>Bacteria</taxon>
        <taxon>Pseudomonadati</taxon>
        <taxon>Pseudomonadota</taxon>
        <taxon>Gammaproteobacteria</taxon>
        <taxon>Vibrionales</taxon>
        <taxon>Vibrionaceae</taxon>
        <taxon>Vibrio</taxon>
    </lineage>
</organism>
<accession>A0AAU8BRP2</accession>
<reference evidence="2" key="1">
    <citation type="submission" date="2023-01" db="EMBL/GenBank/DDBJ databases">
        <title>Vibrio sp. CB1-14 genome sequencing.</title>
        <authorList>
            <person name="Otstavnykh N."/>
            <person name="Isaeva M."/>
            <person name="Meleshko D."/>
        </authorList>
    </citation>
    <scope>NUCLEOTIDE SEQUENCE</scope>
    <source>
        <strain evidence="2">CB1-14</strain>
    </source>
</reference>
<keyword evidence="1" id="KW-0812">Transmembrane</keyword>
<feature type="transmembrane region" description="Helical" evidence="1">
    <location>
        <begin position="55"/>
        <end position="77"/>
    </location>
</feature>
<evidence type="ECO:0000313" key="2">
    <source>
        <dbReference type="EMBL" id="XCD18308.1"/>
    </source>
</evidence>
<sequence length="216" mass="24982">MNLQRLRFLKKIREQLPLLTTGSYILSIIYGMLIAALQYYSFGIPFFDFASLQDLFYLGALNFWNGILSIVIIYIIYKLVDTHKSNHTSFMLRLIAIVSILTLIVWWGSSLTHPKKVDIEGGYSDVYRVQVKSESPRSSGCFSLIGSTFDYLFIYNYLEKRTVVVSRSNIEYVELLQKGIVPPQEGWSLKPKTIVRQEVRTEWEVERSKICGKIES</sequence>
<keyword evidence="1" id="KW-0472">Membrane</keyword>
<dbReference type="EMBL" id="CP115921">
    <property type="protein sequence ID" value="XCD18308.1"/>
    <property type="molecule type" value="Genomic_DNA"/>
</dbReference>
<evidence type="ECO:0000256" key="1">
    <source>
        <dbReference type="SAM" id="Phobius"/>
    </source>
</evidence>
<protein>
    <submittedName>
        <fullName evidence="2">Uncharacterized protein</fullName>
    </submittedName>
</protein>
<feature type="transmembrane region" description="Helical" evidence="1">
    <location>
        <begin position="21"/>
        <end position="40"/>
    </location>
</feature>
<dbReference type="RefSeq" id="WP_353499455.1">
    <property type="nucleotide sequence ID" value="NZ_CP115921.1"/>
</dbReference>
<dbReference type="KEGG" id="vck:PG915_16140"/>
<dbReference type="AlphaFoldDB" id="A0AAU8BRP2"/>